<organism evidence="2 3">
    <name type="scientific">Zea mays</name>
    <name type="common">Maize</name>
    <dbReference type="NCBI Taxonomy" id="4577"/>
    <lineage>
        <taxon>Eukaryota</taxon>
        <taxon>Viridiplantae</taxon>
        <taxon>Streptophyta</taxon>
        <taxon>Embryophyta</taxon>
        <taxon>Tracheophyta</taxon>
        <taxon>Spermatophyta</taxon>
        <taxon>Magnoliopsida</taxon>
        <taxon>Liliopsida</taxon>
        <taxon>Poales</taxon>
        <taxon>Poaceae</taxon>
        <taxon>PACMAD clade</taxon>
        <taxon>Panicoideae</taxon>
        <taxon>Andropogonodae</taxon>
        <taxon>Andropogoneae</taxon>
        <taxon>Tripsacinae</taxon>
        <taxon>Zea</taxon>
    </lineage>
</organism>
<dbReference type="AlphaFoldDB" id="A0A3L6FPX7"/>
<dbReference type="EMBL" id="NCVQ01000004">
    <property type="protein sequence ID" value="PWZ34401.1"/>
    <property type="molecule type" value="Genomic_DNA"/>
</dbReference>
<feature type="compositionally biased region" description="Acidic residues" evidence="1">
    <location>
        <begin position="73"/>
        <end position="87"/>
    </location>
</feature>
<dbReference type="ExpressionAtlas" id="A0A3L6FPX7">
    <property type="expression patterns" value="baseline and differential"/>
</dbReference>
<dbReference type="Proteomes" id="UP000251960">
    <property type="component" value="Chromosome 3"/>
</dbReference>
<reference evidence="2 3" key="1">
    <citation type="journal article" date="2018" name="Nat. Genet.">
        <title>Extensive intraspecific gene order and gene structural variations between Mo17 and other maize genomes.</title>
        <authorList>
            <person name="Sun S."/>
            <person name="Zhou Y."/>
            <person name="Chen J."/>
            <person name="Shi J."/>
            <person name="Zhao H."/>
            <person name="Zhao H."/>
            <person name="Song W."/>
            <person name="Zhang M."/>
            <person name="Cui Y."/>
            <person name="Dong X."/>
            <person name="Liu H."/>
            <person name="Ma X."/>
            <person name="Jiao Y."/>
            <person name="Wang B."/>
            <person name="Wei X."/>
            <person name="Stein J.C."/>
            <person name="Glaubitz J.C."/>
            <person name="Lu F."/>
            <person name="Yu G."/>
            <person name="Liang C."/>
            <person name="Fengler K."/>
            <person name="Li B."/>
            <person name="Rafalski A."/>
            <person name="Schnable P.S."/>
            <person name="Ware D.H."/>
            <person name="Buckler E.S."/>
            <person name="Lai J."/>
        </authorList>
    </citation>
    <scope>NUCLEOTIDE SEQUENCE [LARGE SCALE GENOMIC DNA]</scope>
    <source>
        <strain evidence="3">cv. Missouri 17</strain>
        <tissue evidence="2">Seedling</tissue>
    </source>
</reference>
<proteinExistence type="predicted"/>
<name>A0A3L6FPX7_MAIZE</name>
<evidence type="ECO:0000256" key="1">
    <source>
        <dbReference type="SAM" id="MobiDB-lite"/>
    </source>
</evidence>
<protein>
    <submittedName>
        <fullName evidence="2">Uncharacterized protein</fullName>
    </submittedName>
</protein>
<comment type="caution">
    <text evidence="2">The sequence shown here is derived from an EMBL/GenBank/DDBJ whole genome shotgun (WGS) entry which is preliminary data.</text>
</comment>
<accession>A0A3L6FPX7</accession>
<gene>
    <name evidence="2" type="ORF">Zm00014a_026034</name>
</gene>
<feature type="compositionally biased region" description="Polar residues" evidence="1">
    <location>
        <begin position="131"/>
        <end position="141"/>
    </location>
</feature>
<evidence type="ECO:0000313" key="3">
    <source>
        <dbReference type="Proteomes" id="UP000251960"/>
    </source>
</evidence>
<evidence type="ECO:0000313" key="2">
    <source>
        <dbReference type="EMBL" id="PWZ34401.1"/>
    </source>
</evidence>
<feature type="region of interest" description="Disordered" evidence="1">
    <location>
        <begin position="61"/>
        <end position="180"/>
    </location>
</feature>
<sequence>MAGSGGMELPPLRDLSRRAASFLRMARMALTGAATPAQLLAGEEVVDGGLSCNPYYKSISTEDDWGSELWPGQEDESELLVDGDEDGSTTRGGGGASESVTLVGAGGGGVGGPLDRKPQFRHRSAAPGAHVTSSEPSSSEPLMTRRRATKRVNDAAVAVDHPFGRDRRGGESSSLLLVSS</sequence>